<accession>A0ABX0XDN1</accession>
<keyword evidence="3" id="KW-1185">Reference proteome</keyword>
<reference evidence="2 3" key="1">
    <citation type="submission" date="2020-03" db="EMBL/GenBank/DDBJ databases">
        <title>Genomic Encyclopedia of Type Strains, Phase IV (KMG-IV): sequencing the most valuable type-strain genomes for metagenomic binning, comparative biology and taxonomic classification.</title>
        <authorList>
            <person name="Goeker M."/>
        </authorList>
    </citation>
    <scope>NUCLEOTIDE SEQUENCE [LARGE SCALE GENOMIC DNA]</scope>
    <source>
        <strain evidence="2 3">DSM 105096</strain>
    </source>
</reference>
<organism evidence="2 3">
    <name type="scientific">Neolewinella antarctica</name>
    <dbReference type="NCBI Taxonomy" id="442734"/>
    <lineage>
        <taxon>Bacteria</taxon>
        <taxon>Pseudomonadati</taxon>
        <taxon>Bacteroidota</taxon>
        <taxon>Saprospiria</taxon>
        <taxon>Saprospirales</taxon>
        <taxon>Lewinellaceae</taxon>
        <taxon>Neolewinella</taxon>
    </lineage>
</organism>
<dbReference type="InterPro" id="IPR020471">
    <property type="entry name" value="AKR"/>
</dbReference>
<evidence type="ECO:0000259" key="1">
    <source>
        <dbReference type="Pfam" id="PF00248"/>
    </source>
</evidence>
<dbReference type="PANTHER" id="PTHR43364">
    <property type="entry name" value="NADH-SPECIFIC METHYLGLYOXAL REDUCTASE-RELATED"/>
    <property type="match status" value="1"/>
</dbReference>
<dbReference type="SUPFAM" id="SSF51430">
    <property type="entry name" value="NAD(P)-linked oxidoreductase"/>
    <property type="match status" value="1"/>
</dbReference>
<gene>
    <name evidence="2" type="ORF">GGR27_002377</name>
</gene>
<dbReference type="PRINTS" id="PR00069">
    <property type="entry name" value="ALDKETRDTASE"/>
</dbReference>
<dbReference type="Proteomes" id="UP000770785">
    <property type="component" value="Unassembled WGS sequence"/>
</dbReference>
<dbReference type="Pfam" id="PF00248">
    <property type="entry name" value="Aldo_ket_red"/>
    <property type="match status" value="1"/>
</dbReference>
<evidence type="ECO:0000313" key="2">
    <source>
        <dbReference type="EMBL" id="NJC26867.1"/>
    </source>
</evidence>
<dbReference type="InterPro" id="IPR050523">
    <property type="entry name" value="AKR_Detox_Biosynth"/>
</dbReference>
<evidence type="ECO:0000313" key="3">
    <source>
        <dbReference type="Proteomes" id="UP000770785"/>
    </source>
</evidence>
<dbReference type="Gene3D" id="3.20.20.100">
    <property type="entry name" value="NADP-dependent oxidoreductase domain"/>
    <property type="match status" value="1"/>
</dbReference>
<dbReference type="InterPro" id="IPR036812">
    <property type="entry name" value="NAD(P)_OxRdtase_dom_sf"/>
</dbReference>
<comment type="caution">
    <text evidence="2">The sequence shown here is derived from an EMBL/GenBank/DDBJ whole genome shotgun (WGS) entry which is preliminary data.</text>
</comment>
<dbReference type="PANTHER" id="PTHR43364:SF1">
    <property type="entry name" value="OXIDOREDUCTASE YDHF"/>
    <property type="match status" value="1"/>
</dbReference>
<dbReference type="RefSeq" id="WP_168037624.1">
    <property type="nucleotide sequence ID" value="NZ_JAATJH010000003.1"/>
</dbReference>
<protein>
    <submittedName>
        <fullName evidence="2">Oxidoreductase</fullName>
    </submittedName>
</protein>
<dbReference type="EMBL" id="JAATJH010000003">
    <property type="protein sequence ID" value="NJC26867.1"/>
    <property type="molecule type" value="Genomic_DNA"/>
</dbReference>
<proteinExistence type="predicted"/>
<sequence>MLPDQIQLAPNGPSLSRIVAGTMTWGEWGAKLSTNEMAELIGTCLDNGITTFDHADIYGHYSTESDFGEALAALGSSVRGSLQLVSKCGIRLVTARRPENRVKSYDTSKEYIIKSAERSLSNLRTDYLDVFLIHRPDTLMDPVEVAEAFQELKDSGKVLHFGVSNFTPSQFELLNDHFPLVTNQVECNPLHSDLLFDGTFDQLLRRQLKPMIWSPLGGKRYFNGESTIVLRLRDAVRMIAKKHDTTENVILLAWLLKHPSGMLPVVGTTKAERLVEARAALGVDLDRQDWFVILEAARGAEVA</sequence>
<dbReference type="CDD" id="cd19092">
    <property type="entry name" value="AKR_BsYcsN_EcYdhF-like"/>
    <property type="match status" value="1"/>
</dbReference>
<name>A0ABX0XDN1_9BACT</name>
<dbReference type="InterPro" id="IPR023210">
    <property type="entry name" value="NADP_OxRdtase_dom"/>
</dbReference>
<feature type="domain" description="NADP-dependent oxidoreductase" evidence="1">
    <location>
        <begin position="17"/>
        <end position="290"/>
    </location>
</feature>